<accession>A0A8E2U1M9</accession>
<dbReference type="Proteomes" id="UP000235881">
    <property type="component" value="Unassembled WGS sequence"/>
</dbReference>
<sequence>MMTPAFTLTLMLFGWFLVALALLWGMMRIARRHPRSRVLHRDHPSTKIFSLPLPFRKIF</sequence>
<keyword evidence="1" id="KW-1133">Transmembrane helix</keyword>
<dbReference type="RefSeq" id="WP_102828673.1">
    <property type="nucleotide sequence ID" value="NZ_CP065721.1"/>
</dbReference>
<name>A0A8E2U1M9_9GAMM</name>
<evidence type="ECO:0000256" key="1">
    <source>
        <dbReference type="SAM" id="Phobius"/>
    </source>
</evidence>
<organism evidence="2 3">
    <name type="scientific">Stutzerimonas degradans</name>
    <dbReference type="NCBI Taxonomy" id="2968968"/>
    <lineage>
        <taxon>Bacteria</taxon>
        <taxon>Pseudomonadati</taxon>
        <taxon>Pseudomonadota</taxon>
        <taxon>Gammaproteobacteria</taxon>
        <taxon>Pseudomonadales</taxon>
        <taxon>Pseudomonadaceae</taxon>
        <taxon>Stutzerimonas</taxon>
    </lineage>
</organism>
<gene>
    <name evidence="2" type="ORF">CXK95_10505</name>
</gene>
<dbReference type="EMBL" id="POUK01000003">
    <property type="protein sequence ID" value="PNF76945.1"/>
    <property type="molecule type" value="Genomic_DNA"/>
</dbReference>
<comment type="caution">
    <text evidence="2">The sequence shown here is derived from an EMBL/GenBank/DDBJ whole genome shotgun (WGS) entry which is preliminary data.</text>
</comment>
<dbReference type="AlphaFoldDB" id="A0A8E2U1M9"/>
<protein>
    <submittedName>
        <fullName evidence="2">Uncharacterized protein</fullName>
    </submittedName>
</protein>
<proteinExistence type="predicted"/>
<reference evidence="2 3" key="1">
    <citation type="submission" date="2018-01" db="EMBL/GenBank/DDBJ databases">
        <title>Denitrification phenotypes of diverse strains of Pseudomonas stutzeri.</title>
        <authorList>
            <person name="Milligan D.A."/>
            <person name="Bergaust L."/>
            <person name="Bakken L.R."/>
            <person name="Frostegard A."/>
        </authorList>
    </citation>
    <scope>NUCLEOTIDE SEQUENCE [LARGE SCALE GENOMIC DNA]</scope>
    <source>
        <strain evidence="2 3">DSM 50238</strain>
    </source>
</reference>
<evidence type="ECO:0000313" key="2">
    <source>
        <dbReference type="EMBL" id="PNF76945.1"/>
    </source>
</evidence>
<evidence type="ECO:0000313" key="3">
    <source>
        <dbReference type="Proteomes" id="UP000235881"/>
    </source>
</evidence>
<keyword evidence="1" id="KW-0472">Membrane</keyword>
<feature type="transmembrane region" description="Helical" evidence="1">
    <location>
        <begin position="6"/>
        <end position="27"/>
    </location>
</feature>
<keyword evidence="3" id="KW-1185">Reference proteome</keyword>
<keyword evidence="1" id="KW-0812">Transmembrane</keyword>